<protein>
    <recommendedName>
        <fullName evidence="1">HAT C-terminal dimerisation domain-containing protein</fullName>
    </recommendedName>
</protein>
<dbReference type="GeneTree" id="ENSGT00940000162903"/>
<dbReference type="EMBL" id="AFYH01111259">
    <property type="status" value="NOT_ANNOTATED_CDS"/>
    <property type="molecule type" value="Genomic_DNA"/>
</dbReference>
<dbReference type="Ensembl" id="ENSLACT00000006239.1">
    <property type="protein sequence ID" value="ENSLACP00000006187.1"/>
    <property type="gene ID" value="ENSLACG00000005486.1"/>
</dbReference>
<proteinExistence type="predicted"/>
<evidence type="ECO:0000259" key="1">
    <source>
        <dbReference type="Pfam" id="PF05699"/>
    </source>
</evidence>
<dbReference type="PANTHER" id="PTHR46880">
    <property type="entry name" value="RAS-ASSOCIATING DOMAIN-CONTAINING PROTEIN"/>
    <property type="match status" value="1"/>
</dbReference>
<dbReference type="InterPro" id="IPR012337">
    <property type="entry name" value="RNaseH-like_sf"/>
</dbReference>
<dbReference type="AlphaFoldDB" id="H3A966"/>
<dbReference type="InterPro" id="IPR008906">
    <property type="entry name" value="HATC_C_dom"/>
</dbReference>
<accession>H3A966</accession>
<evidence type="ECO:0000313" key="2">
    <source>
        <dbReference type="Ensembl" id="ENSLACP00000006187.1"/>
    </source>
</evidence>
<dbReference type="SUPFAM" id="SSF53098">
    <property type="entry name" value="Ribonuclease H-like"/>
    <property type="match status" value="1"/>
</dbReference>
<keyword evidence="3" id="KW-1185">Reference proteome</keyword>
<dbReference type="HOGENOM" id="CLU_015859_1_0_1"/>
<sequence length="650" mass="73574">PSYWKKEQWLEKIKEHEWLALEKDGIGCGVCKSVGTLGPFKSQGLKLSREWIECKVSCFGDTDSMRKKIFDHKRSIVHKRSLEICAAAKKEQFEKAIANQESAYQENTCRVFRTVYTLAKLNRPFSDLPVVLDLQKANGLDVGRVLQSDHSCADIMCHIAKSMRRKLVESVISNDLKIGFMIDESTTTSKKAALVICMKVVFTNSDEASSMFFDLAQLADTTASTIHDTFLWALYDNGFTREFLLRNFVSFATDGASNMLGRKSGVATLLLGMFPNVIVWHCSNHWLKLAVADVVEEVSETYEMKSFFNKLSSLYSASPKNQAELQECASALCIRLNATGRILGTRWVSSSARSVRAVWQNYTALVQHFENASTGTSQDSKQRATYKGLKNHLTDTSFVLNMGLHFDALVELEKRSTTLMRAHKLVEQKCLVFESMSQNPGEHFLTSQQAVRDAAFKGVALHKGRMTAIDHTKFFSCLSMKMEERIFTTRSLHRALVKHMEVLDKSKWPCNPDICFGDNSIRHLCAFFNISQVQGVASGFDISDEDNKVPERLKQLLDVLKTLIISTVECERSFSALNDTLTNIRNSLSLETASKLIFIKTVGPLLELFKPESYVRSWLGKGRRHADFNTCRSRQTDKKKSNHRSIWNFV</sequence>
<dbReference type="eggNOG" id="ENOG502R035">
    <property type="taxonomic scope" value="Eukaryota"/>
</dbReference>
<dbReference type="Pfam" id="PF05699">
    <property type="entry name" value="Dimer_Tnp_hAT"/>
    <property type="match status" value="1"/>
</dbReference>
<dbReference type="PANTHER" id="PTHR46880:SF8">
    <property type="entry name" value="E3 SUMO-PROTEIN LIGASE KIAA1586"/>
    <property type="match status" value="1"/>
</dbReference>
<reference evidence="3" key="1">
    <citation type="submission" date="2011-08" db="EMBL/GenBank/DDBJ databases">
        <title>The draft genome of Latimeria chalumnae.</title>
        <authorList>
            <person name="Di Palma F."/>
            <person name="Alfoldi J."/>
            <person name="Johnson J."/>
            <person name="Berlin A."/>
            <person name="Gnerre S."/>
            <person name="Jaffe D."/>
            <person name="MacCallum I."/>
            <person name="Young S."/>
            <person name="Walker B.J."/>
            <person name="Lander E."/>
            <person name="Lindblad-Toh K."/>
        </authorList>
    </citation>
    <scope>NUCLEOTIDE SEQUENCE [LARGE SCALE GENOMIC DNA]</scope>
    <source>
        <strain evidence="3">Wild caught</strain>
    </source>
</reference>
<organism evidence="2 3">
    <name type="scientific">Latimeria chalumnae</name>
    <name type="common">Coelacanth</name>
    <dbReference type="NCBI Taxonomy" id="7897"/>
    <lineage>
        <taxon>Eukaryota</taxon>
        <taxon>Metazoa</taxon>
        <taxon>Chordata</taxon>
        <taxon>Craniata</taxon>
        <taxon>Vertebrata</taxon>
        <taxon>Euteleostomi</taxon>
        <taxon>Coelacanthiformes</taxon>
        <taxon>Coelacanthidae</taxon>
        <taxon>Latimeria</taxon>
    </lineage>
</organism>
<reference evidence="2" key="2">
    <citation type="submission" date="2025-08" db="UniProtKB">
        <authorList>
            <consortium name="Ensembl"/>
        </authorList>
    </citation>
    <scope>IDENTIFICATION</scope>
</reference>
<dbReference type="GO" id="GO:0046983">
    <property type="term" value="F:protein dimerization activity"/>
    <property type="evidence" value="ECO:0007669"/>
    <property type="project" value="InterPro"/>
</dbReference>
<evidence type="ECO:0000313" key="3">
    <source>
        <dbReference type="Proteomes" id="UP000008672"/>
    </source>
</evidence>
<dbReference type="InParanoid" id="H3A966"/>
<reference evidence="2" key="3">
    <citation type="submission" date="2025-09" db="UniProtKB">
        <authorList>
            <consortium name="Ensembl"/>
        </authorList>
    </citation>
    <scope>IDENTIFICATION</scope>
</reference>
<dbReference type="EMBL" id="AFYH01111258">
    <property type="status" value="NOT_ANNOTATED_CDS"/>
    <property type="molecule type" value="Genomic_DNA"/>
</dbReference>
<dbReference type="OMA" id="ISTVECE"/>
<dbReference type="Proteomes" id="UP000008672">
    <property type="component" value="Unassembled WGS sequence"/>
</dbReference>
<name>H3A966_LATCH</name>
<feature type="domain" description="HAT C-terminal dimerisation" evidence="1">
    <location>
        <begin position="553"/>
        <end position="600"/>
    </location>
</feature>